<proteinExistence type="predicted"/>
<name>A0A371DQ45_9APHY</name>
<feature type="compositionally biased region" description="Basic and acidic residues" evidence="1">
    <location>
        <begin position="198"/>
        <end position="210"/>
    </location>
</feature>
<evidence type="ECO:0000313" key="2">
    <source>
        <dbReference type="EMBL" id="RDX54665.1"/>
    </source>
</evidence>
<feature type="region of interest" description="Disordered" evidence="1">
    <location>
        <begin position="395"/>
        <end position="428"/>
    </location>
</feature>
<dbReference type="OrthoDB" id="2755229at2759"/>
<feature type="region of interest" description="Disordered" evidence="1">
    <location>
        <begin position="75"/>
        <end position="97"/>
    </location>
</feature>
<reference evidence="2 3" key="1">
    <citation type="journal article" date="2018" name="Biotechnol. Biofuels">
        <title>Integrative visual omics of the white-rot fungus Polyporus brumalis exposes the biotechnological potential of its oxidative enzymes for delignifying raw plant biomass.</title>
        <authorList>
            <person name="Miyauchi S."/>
            <person name="Rancon A."/>
            <person name="Drula E."/>
            <person name="Hage H."/>
            <person name="Chaduli D."/>
            <person name="Favel A."/>
            <person name="Grisel S."/>
            <person name="Henrissat B."/>
            <person name="Herpoel-Gimbert I."/>
            <person name="Ruiz-Duenas F.J."/>
            <person name="Chevret D."/>
            <person name="Hainaut M."/>
            <person name="Lin J."/>
            <person name="Wang M."/>
            <person name="Pangilinan J."/>
            <person name="Lipzen A."/>
            <person name="Lesage-Meessen L."/>
            <person name="Navarro D."/>
            <person name="Riley R."/>
            <person name="Grigoriev I.V."/>
            <person name="Zhou S."/>
            <person name="Raouche S."/>
            <person name="Rosso M.N."/>
        </authorList>
    </citation>
    <scope>NUCLEOTIDE SEQUENCE [LARGE SCALE GENOMIC DNA]</scope>
    <source>
        <strain evidence="2 3">BRFM 1820</strain>
    </source>
</reference>
<feature type="compositionally biased region" description="Basic and acidic residues" evidence="1">
    <location>
        <begin position="297"/>
        <end position="308"/>
    </location>
</feature>
<feature type="region of interest" description="Disordered" evidence="1">
    <location>
        <begin position="706"/>
        <end position="798"/>
    </location>
</feature>
<feature type="compositionally biased region" description="Gly residues" evidence="1">
    <location>
        <begin position="740"/>
        <end position="753"/>
    </location>
</feature>
<dbReference type="AlphaFoldDB" id="A0A371DQ45"/>
<feature type="region of interest" description="Disordered" evidence="1">
    <location>
        <begin position="123"/>
        <end position="163"/>
    </location>
</feature>
<organism evidence="2 3">
    <name type="scientific">Lentinus brumalis</name>
    <dbReference type="NCBI Taxonomy" id="2498619"/>
    <lineage>
        <taxon>Eukaryota</taxon>
        <taxon>Fungi</taxon>
        <taxon>Dikarya</taxon>
        <taxon>Basidiomycota</taxon>
        <taxon>Agaricomycotina</taxon>
        <taxon>Agaricomycetes</taxon>
        <taxon>Polyporales</taxon>
        <taxon>Polyporaceae</taxon>
        <taxon>Lentinus</taxon>
    </lineage>
</organism>
<feature type="compositionally biased region" description="Basic and acidic residues" evidence="1">
    <location>
        <begin position="409"/>
        <end position="423"/>
    </location>
</feature>
<feature type="compositionally biased region" description="Basic and acidic residues" evidence="1">
    <location>
        <begin position="329"/>
        <end position="356"/>
    </location>
</feature>
<feature type="region of interest" description="Disordered" evidence="1">
    <location>
        <begin position="327"/>
        <end position="356"/>
    </location>
</feature>
<sequence length="810" mass="90724">MSLPSTLPSKETTLVIEKTASNDAVASLDGLRAGSVDSGPLWSAVGSPPRLSPALAQFDECESRAYEDGEVQYVADEEAPPANQEALWTETANGRSRVQERYERYEASFSEFRRPLSLLDDEPTARKRSWAGSTRSEEDRRSARRPRIADRSDDSLPKLPSIREMVGNPWSGLGGEGVSNLNFLAPVSTSTPVPRPSYARDRNSYQHDDCANLSGHPPTLRGASIDSSPTSSDKEASELRTREQSRARSSTDPEEAAMEVDAGLVGNSLLERPMGRQGRGREEPRSGSVGPWNLRSTRTEFEAGSGAKRDRIQEEFWRGGYRPNGWNGEEARTDATEREGYEHERAARGSFRESRRSHFSALPHTKAWEFTHGTLGRAQPGSEDRVPRMVGQRASCMEEEGGPGCPRSEYQEDTSHDWRAGRDQDEDDASVCDEGAVENEGRNAPHEWWQDGRTSRLPTMLMREEEAEDVPTVAKNPHSDPEEQYAGMSREWMKAIWMNDEPVLLLTVFNYKFTKNQEINRHIETSISAATMYLTGATGFHVVPPDPEWRYEIRARDLPYLWVIRGLPEAAVWEMVKFRVVSARGVSFITHPKSISNPRFVCGLAGFLRPDVKATKAAVLDILESEYMKSRLTDMVHDLDEWREWAEEMRGCRYNVFLNGTGAARKVFWCGGCRGVDHEEQECPFPKMKGWKGPLAGERSHSKYWGPEASISRNPSRGRGTEVRFGGSMNMRTPTSNGRGMRGGWPGSGSGRARGGHRGGFAPRNAYGQRDFSSQRSAFTQHGTQKQRGGMRGDWPLKTPTRFATWGERY</sequence>
<protein>
    <submittedName>
        <fullName evidence="2">Uncharacterized protein</fullName>
    </submittedName>
</protein>
<accession>A0A371DQ45</accession>
<gene>
    <name evidence="2" type="ORF">OH76DRAFT_1415411</name>
</gene>
<evidence type="ECO:0000313" key="3">
    <source>
        <dbReference type="Proteomes" id="UP000256964"/>
    </source>
</evidence>
<evidence type="ECO:0000256" key="1">
    <source>
        <dbReference type="SAM" id="MobiDB-lite"/>
    </source>
</evidence>
<feature type="compositionally biased region" description="Basic and acidic residues" evidence="1">
    <location>
        <begin position="232"/>
        <end position="251"/>
    </location>
</feature>
<keyword evidence="3" id="KW-1185">Reference proteome</keyword>
<dbReference type="EMBL" id="KZ857384">
    <property type="protein sequence ID" value="RDX54665.1"/>
    <property type="molecule type" value="Genomic_DNA"/>
</dbReference>
<dbReference type="Proteomes" id="UP000256964">
    <property type="component" value="Unassembled WGS sequence"/>
</dbReference>
<feature type="compositionally biased region" description="Polar residues" evidence="1">
    <location>
        <begin position="771"/>
        <end position="787"/>
    </location>
</feature>
<feature type="compositionally biased region" description="Basic and acidic residues" evidence="1">
    <location>
        <begin position="135"/>
        <end position="156"/>
    </location>
</feature>
<feature type="region of interest" description="Disordered" evidence="1">
    <location>
        <begin position="189"/>
        <end position="308"/>
    </location>
</feature>